<keyword evidence="5" id="KW-0539">Nucleus</keyword>
<organism evidence="7 8">
    <name type="scientific">Bombardia bombarda</name>
    <dbReference type="NCBI Taxonomy" id="252184"/>
    <lineage>
        <taxon>Eukaryota</taxon>
        <taxon>Fungi</taxon>
        <taxon>Dikarya</taxon>
        <taxon>Ascomycota</taxon>
        <taxon>Pezizomycotina</taxon>
        <taxon>Sordariomycetes</taxon>
        <taxon>Sordariomycetidae</taxon>
        <taxon>Sordariales</taxon>
        <taxon>Lasiosphaeriaceae</taxon>
        <taxon>Bombardia</taxon>
    </lineage>
</organism>
<evidence type="ECO:0000256" key="2">
    <source>
        <dbReference type="ARBA" id="ARBA00004584"/>
    </source>
</evidence>
<evidence type="ECO:0000313" key="7">
    <source>
        <dbReference type="EMBL" id="KAK0636243.1"/>
    </source>
</evidence>
<evidence type="ECO:0000256" key="3">
    <source>
        <dbReference type="ARBA" id="ARBA00005470"/>
    </source>
</evidence>
<evidence type="ECO:0000256" key="5">
    <source>
        <dbReference type="ARBA" id="ARBA00023242"/>
    </source>
</evidence>
<dbReference type="GO" id="GO:0005634">
    <property type="term" value="C:nucleus"/>
    <property type="evidence" value="ECO:0007669"/>
    <property type="project" value="UniProtKB-SubCell"/>
</dbReference>
<protein>
    <submittedName>
        <fullName evidence="7">Mis6-domain-containing protein</fullName>
    </submittedName>
</protein>
<gene>
    <name evidence="7" type="ORF">B0T17DRAFT_613005</name>
</gene>
<evidence type="ECO:0000256" key="6">
    <source>
        <dbReference type="ARBA" id="ARBA00023328"/>
    </source>
</evidence>
<keyword evidence="4" id="KW-0158">Chromosome</keyword>
<dbReference type="Pfam" id="PF07778">
    <property type="entry name" value="CENP-I"/>
    <property type="match status" value="1"/>
</dbReference>
<dbReference type="GO" id="GO:0034080">
    <property type="term" value="P:CENP-A containing chromatin assembly"/>
    <property type="evidence" value="ECO:0007669"/>
    <property type="project" value="TreeGrafter"/>
</dbReference>
<name>A0AA39XLH8_9PEZI</name>
<accession>A0AA39XLH8</accession>
<dbReference type="GO" id="GO:0000070">
    <property type="term" value="P:mitotic sister chromatid segregation"/>
    <property type="evidence" value="ECO:0007669"/>
    <property type="project" value="TreeGrafter"/>
</dbReference>
<dbReference type="AlphaFoldDB" id="A0AA39XLH8"/>
<evidence type="ECO:0000256" key="4">
    <source>
        <dbReference type="ARBA" id="ARBA00022454"/>
    </source>
</evidence>
<dbReference type="PANTHER" id="PTHR48208">
    <property type="entry name" value="CENTROMERE PROTEIN I"/>
    <property type="match status" value="1"/>
</dbReference>
<dbReference type="PANTHER" id="PTHR48208:SF2">
    <property type="entry name" value="CENTROMERE PROTEIN I"/>
    <property type="match status" value="1"/>
</dbReference>
<sequence>MTSPETHDFDALLGDLEAASNVPAKRRHISIKPTVQQVTSVLYNRGALPDELARLVSLIATRNELDQASLGAIVRSLYPSAKVGDEPVLRLVGALGHGQLKPALALQGLFLRWIVMVYHLLENPNILSRAYSVLFNLLDTAAIRPQLCHLLALITRRKHVTPFRIQAILGLSRQTGNDPPLTGLLRVFKNYYPEIIVGEVTKGRASNFKHPDPQWRIRLDEIQQRRIEHHDDGGPQNGFAVNHALGRLMKGAKALIIPAVHTQHAQENSVTLEEIDNPNAFVENLDKIELPTQLVAVMADPLLQKLLLLRPDADAFSRVSSWMLACLDDVSSGSADPSTLVDMVDVVHDYVLGTKSFPPLLLTFFDLFFKVWDGVDKREMILETVEFAPLMKFTEIYQSLFKPLETSILNNSADSQVYLLKFYTGLLRRWSIVLRSEDDLDSLPVGSVAELVVHVNKLALTLTQTSPTIPTYLAIVDFYECNAATFSQPKVLKHLAITIPPALVVYLLFFSNSIEVLSRLCSILATYKQSWEAVMTPSSPSSRPLLPREREHINTFNAFLMDICNCLWRNRAFATSDTDTNAQGCNLPASTKPAITKYLRSIDPGSNTLGLNSLFGLSNSPVLSLQAISSMRELEDAEIEQSQEELLARHAGPVTHGSLDRLRKNGGLKLSWEAYRSNVLRYLEAKGLPGIPELMYNTMKNLMKERNQ</sequence>
<comment type="subcellular location">
    <subcellularLocation>
        <location evidence="2">Chromosome</location>
        <location evidence="2">Centromere</location>
    </subcellularLocation>
    <subcellularLocation>
        <location evidence="1">Nucleus</location>
    </subcellularLocation>
</comment>
<reference evidence="7" key="1">
    <citation type="submission" date="2023-06" db="EMBL/GenBank/DDBJ databases">
        <title>Genome-scale phylogeny and comparative genomics of the fungal order Sordariales.</title>
        <authorList>
            <consortium name="Lawrence Berkeley National Laboratory"/>
            <person name="Hensen N."/>
            <person name="Bonometti L."/>
            <person name="Westerberg I."/>
            <person name="Brannstrom I.O."/>
            <person name="Guillou S."/>
            <person name="Cros-Aarteil S."/>
            <person name="Calhoun S."/>
            <person name="Haridas S."/>
            <person name="Kuo A."/>
            <person name="Mondo S."/>
            <person name="Pangilinan J."/>
            <person name="Riley R."/>
            <person name="LaButti K."/>
            <person name="Andreopoulos B."/>
            <person name="Lipzen A."/>
            <person name="Chen C."/>
            <person name="Yanf M."/>
            <person name="Daum C."/>
            <person name="Ng V."/>
            <person name="Clum A."/>
            <person name="Steindorff A."/>
            <person name="Ohm R."/>
            <person name="Martin F."/>
            <person name="Silar P."/>
            <person name="Natvig D."/>
            <person name="Lalanne C."/>
            <person name="Gautier V."/>
            <person name="Ament-velasquez S.L."/>
            <person name="Kruys A."/>
            <person name="Hutchinson M.I."/>
            <person name="Powell A.J."/>
            <person name="Barry K."/>
            <person name="Miller A.N."/>
            <person name="Grigoriev I.V."/>
            <person name="Debuchy R."/>
            <person name="Gladieux P."/>
            <person name="Thoren M.H."/>
            <person name="Johannesson H."/>
        </authorList>
    </citation>
    <scope>NUCLEOTIDE SEQUENCE</scope>
    <source>
        <strain evidence="7">SMH3391-2</strain>
    </source>
</reference>
<comment type="similarity">
    <text evidence="3">Belongs to the CENP-I/CTF3 family.</text>
</comment>
<dbReference type="Proteomes" id="UP001174934">
    <property type="component" value="Unassembled WGS sequence"/>
</dbReference>
<keyword evidence="6" id="KW-0137">Centromere</keyword>
<keyword evidence="8" id="KW-1185">Reference proteome</keyword>
<comment type="caution">
    <text evidence="7">The sequence shown here is derived from an EMBL/GenBank/DDBJ whole genome shotgun (WGS) entry which is preliminary data.</text>
</comment>
<evidence type="ECO:0000256" key="1">
    <source>
        <dbReference type="ARBA" id="ARBA00004123"/>
    </source>
</evidence>
<dbReference type="GO" id="GO:0000939">
    <property type="term" value="C:inner kinetochore"/>
    <property type="evidence" value="ECO:0007669"/>
    <property type="project" value="TreeGrafter"/>
</dbReference>
<dbReference type="InterPro" id="IPR012485">
    <property type="entry name" value="CENP-I"/>
</dbReference>
<dbReference type="EMBL" id="JAULSR010000001">
    <property type="protein sequence ID" value="KAK0636243.1"/>
    <property type="molecule type" value="Genomic_DNA"/>
</dbReference>
<proteinExistence type="inferred from homology"/>
<dbReference type="CDD" id="cd22647">
    <property type="entry name" value="CTF3_NTD_HEAT"/>
    <property type="match status" value="1"/>
</dbReference>
<evidence type="ECO:0000313" key="8">
    <source>
        <dbReference type="Proteomes" id="UP001174934"/>
    </source>
</evidence>